<evidence type="ECO:0000313" key="3">
    <source>
        <dbReference type="EMBL" id="CAA9509112.1"/>
    </source>
</evidence>
<evidence type="ECO:0000259" key="2">
    <source>
        <dbReference type="Pfam" id="PF00561"/>
    </source>
</evidence>
<sequence>MTLPLPHVDGVEHRWVEAGGVRLHVAEAGAGEPLVLLHGWPQHWYEWRDVIGPLAERYRVICPDLRGFGWSEAPTRGYEKETLTDDVIALLEALGHERVHLAGHDWGGFVGFLLCLRRPDLVERYVALNIIHPWPRLDPGTVLELWRPLHAYVLSAPVVGQRLLRHAPAVLRRLLQAATRPGTFNRVELDAFADPLRQPARARATTALYRTFVVHELAALARGRYTGARLVTPTLFLFGTADWVITERMLHGFEDHADDMELELVPGVGHFIVDERPELVVERALEFFSRRP</sequence>
<dbReference type="GO" id="GO:0016787">
    <property type="term" value="F:hydrolase activity"/>
    <property type="evidence" value="ECO:0007669"/>
    <property type="project" value="UniProtKB-KW"/>
</dbReference>
<feature type="domain" description="AB hydrolase-1" evidence="2">
    <location>
        <begin position="33"/>
        <end position="277"/>
    </location>
</feature>
<proteinExistence type="predicted"/>
<dbReference type="InterPro" id="IPR029058">
    <property type="entry name" value="AB_hydrolase_fold"/>
</dbReference>
<name>A0A6J4SZD8_9ACTN</name>
<keyword evidence="1" id="KW-0378">Hydrolase</keyword>
<reference evidence="3" key="1">
    <citation type="submission" date="2020-02" db="EMBL/GenBank/DDBJ databases">
        <authorList>
            <person name="Meier V. D."/>
        </authorList>
    </citation>
    <scope>NUCLEOTIDE SEQUENCE</scope>
    <source>
        <strain evidence="3">AVDCRST_MAG17</strain>
    </source>
</reference>
<dbReference type="Gene3D" id="3.40.50.1820">
    <property type="entry name" value="alpha/beta hydrolase"/>
    <property type="match status" value="1"/>
</dbReference>
<evidence type="ECO:0000256" key="1">
    <source>
        <dbReference type="ARBA" id="ARBA00022801"/>
    </source>
</evidence>
<dbReference type="AlphaFoldDB" id="A0A6J4SZD8"/>
<dbReference type="InterPro" id="IPR000073">
    <property type="entry name" value="AB_hydrolase_1"/>
</dbReference>
<protein>
    <recommendedName>
        <fullName evidence="2">AB hydrolase-1 domain-containing protein</fullName>
    </recommendedName>
</protein>
<dbReference type="SUPFAM" id="SSF53474">
    <property type="entry name" value="alpha/beta-Hydrolases"/>
    <property type="match status" value="1"/>
</dbReference>
<dbReference type="EMBL" id="CADCVV010000143">
    <property type="protein sequence ID" value="CAA9509112.1"/>
    <property type="molecule type" value="Genomic_DNA"/>
</dbReference>
<dbReference type="Pfam" id="PF00561">
    <property type="entry name" value="Abhydrolase_1"/>
    <property type="match status" value="1"/>
</dbReference>
<dbReference type="InterPro" id="IPR000639">
    <property type="entry name" value="Epox_hydrolase-like"/>
</dbReference>
<dbReference type="PRINTS" id="PR00412">
    <property type="entry name" value="EPOXHYDRLASE"/>
</dbReference>
<gene>
    <name evidence="3" type="ORF">AVDCRST_MAG17-1873</name>
</gene>
<dbReference type="PANTHER" id="PTHR43329">
    <property type="entry name" value="EPOXIDE HYDROLASE"/>
    <property type="match status" value="1"/>
</dbReference>
<dbReference type="PRINTS" id="PR00111">
    <property type="entry name" value="ABHYDROLASE"/>
</dbReference>
<accession>A0A6J4SZD8</accession>
<organism evidence="3">
    <name type="scientific">uncultured Solirubrobacterales bacterium</name>
    <dbReference type="NCBI Taxonomy" id="768556"/>
    <lineage>
        <taxon>Bacteria</taxon>
        <taxon>Bacillati</taxon>
        <taxon>Actinomycetota</taxon>
        <taxon>Thermoleophilia</taxon>
        <taxon>Solirubrobacterales</taxon>
        <taxon>environmental samples</taxon>
    </lineage>
</organism>